<accession>A0A099I331</accession>
<organism evidence="1 2">
    <name type="scientific">Clostridium innocuum</name>
    <dbReference type="NCBI Taxonomy" id="1522"/>
    <lineage>
        <taxon>Bacteria</taxon>
        <taxon>Bacillati</taxon>
        <taxon>Bacillota</taxon>
        <taxon>Clostridia</taxon>
        <taxon>Eubacteriales</taxon>
        <taxon>Clostridiaceae</taxon>
        <taxon>Clostridium</taxon>
    </lineage>
</organism>
<evidence type="ECO:0000313" key="1">
    <source>
        <dbReference type="EMBL" id="KGJ52100.1"/>
    </source>
</evidence>
<dbReference type="RefSeq" id="WP_044906856.1">
    <property type="nucleotide sequence ID" value="NZ_JQIF01000084.1"/>
</dbReference>
<protein>
    <recommendedName>
        <fullName evidence="3">Phosphoenolpyruvate carboxykinase</fullName>
    </recommendedName>
</protein>
<sequence length="497" mass="56562">MKKELLFPQDCDGEQYLRRLIDAYPYDIEEARVLALLTAQPHPSPYLLEFLTYAATLSKFRLCSSEAARNPSLDTLFQNMAVLKQKDSSLLHMQPFGFDATLQLRVCEVSHPYAHLPLEQIPFISQVQLHHVPLFQQPDAANISIERSSTFIYRDISMDANAFFAMSIAIADKKGIVYLSRECVQLGVCLAALYPLTALSLQQDFILIFALASAKDQACYYYDETNQITIGLVSGTPRMHHIRYLKDMLQTLYNAICMEKHDLPIHASMLQMQAGDTKKGLVFAGESGTGKSELLDACLRVCEQKGLSAAPVYDDHGTLHYLDEEIVSTGEEIGALKNITHSRNTSVFSTFSDSLFLIQENQELYQILPLIQHANTLQFHKVTHLFYLDNVSDEYGYRRLETLDECLDLFRKGPCRRNGQLISSYFINPLGCAQNKPVCDALLRDFFTILYLQDIPVYVLYTRRAENNTQLYEEYTASILREILGNDCENEDEPLYL</sequence>
<proteinExistence type="predicted"/>
<reference evidence="1 2" key="1">
    <citation type="submission" date="2014-08" db="EMBL/GenBank/DDBJ databases">
        <title>Clostridium innocuum, an unnegligible vancomycin-resistant pathogen causing extra-intestinal infections.</title>
        <authorList>
            <person name="Feng Y."/>
            <person name="Chiu C.-H."/>
        </authorList>
    </citation>
    <scope>NUCLEOTIDE SEQUENCE [LARGE SCALE GENOMIC DNA]</scope>
    <source>
        <strain evidence="1 2">AN88</strain>
    </source>
</reference>
<evidence type="ECO:0000313" key="2">
    <source>
        <dbReference type="Proteomes" id="UP000030008"/>
    </source>
</evidence>
<evidence type="ECO:0008006" key="3">
    <source>
        <dbReference type="Google" id="ProtNLM"/>
    </source>
</evidence>
<comment type="caution">
    <text evidence="1">The sequence shown here is derived from an EMBL/GenBank/DDBJ whole genome shotgun (WGS) entry which is preliminary data.</text>
</comment>
<name>A0A099I331_CLOIN</name>
<dbReference type="EMBL" id="JQIF01000084">
    <property type="protein sequence ID" value="KGJ52100.1"/>
    <property type="molecule type" value="Genomic_DNA"/>
</dbReference>
<gene>
    <name evidence="1" type="ORF">CIAN88_16850</name>
</gene>
<dbReference type="Proteomes" id="UP000030008">
    <property type="component" value="Unassembled WGS sequence"/>
</dbReference>
<dbReference type="AlphaFoldDB" id="A0A099I331"/>